<evidence type="ECO:0000256" key="2">
    <source>
        <dbReference type="ARBA" id="ARBA00023125"/>
    </source>
</evidence>
<keyword evidence="3" id="KW-0804">Transcription</keyword>
<evidence type="ECO:0000256" key="1">
    <source>
        <dbReference type="ARBA" id="ARBA00023015"/>
    </source>
</evidence>
<keyword evidence="2" id="KW-0238">DNA-binding</keyword>
<evidence type="ECO:0000259" key="4">
    <source>
        <dbReference type="PROSITE" id="PS50943"/>
    </source>
</evidence>
<dbReference type="GO" id="GO:0005829">
    <property type="term" value="C:cytosol"/>
    <property type="evidence" value="ECO:0007669"/>
    <property type="project" value="TreeGrafter"/>
</dbReference>
<accession>A0AA47ENE2</accession>
<dbReference type="InterPro" id="IPR001387">
    <property type="entry name" value="Cro/C1-type_HTH"/>
</dbReference>
<evidence type="ECO:0000313" key="6">
    <source>
        <dbReference type="Proteomes" id="UP001164737"/>
    </source>
</evidence>
<dbReference type="GO" id="GO:0003677">
    <property type="term" value="F:DNA binding"/>
    <property type="evidence" value="ECO:0007669"/>
    <property type="project" value="UniProtKB-KW"/>
</dbReference>
<dbReference type="SMART" id="SM00530">
    <property type="entry name" value="HTH_XRE"/>
    <property type="match status" value="1"/>
</dbReference>
<dbReference type="AlphaFoldDB" id="A0AA47ENE2"/>
<organism evidence="5 6">
    <name type="scientific">Xanthomonas hortorum</name>
    <dbReference type="NCBI Taxonomy" id="56454"/>
    <lineage>
        <taxon>Bacteria</taxon>
        <taxon>Pseudomonadati</taxon>
        <taxon>Pseudomonadota</taxon>
        <taxon>Gammaproteobacteria</taxon>
        <taxon>Lysobacterales</taxon>
        <taxon>Lysobacteraceae</taxon>
        <taxon>Xanthomonas</taxon>
    </lineage>
</organism>
<dbReference type="PANTHER" id="PTHR46797">
    <property type="entry name" value="HTH-TYPE TRANSCRIPTIONAL REGULATOR"/>
    <property type="match status" value="1"/>
</dbReference>
<feature type="domain" description="HTH cro/C1-type" evidence="4">
    <location>
        <begin position="14"/>
        <end position="68"/>
    </location>
</feature>
<reference evidence="5" key="1">
    <citation type="submission" date="2022-10" db="EMBL/GenBank/DDBJ databases">
        <title>Complete genome sequence resource for Xanthomonas hortorum isolated from Greek Oregano.</title>
        <authorList>
            <person name="Gonzalez-Tobon J."/>
            <person name="Helmann T.C."/>
            <person name="Daughtrey M."/>
            <person name="Stodghill P.V."/>
            <person name="Filiatrault M.J."/>
        </authorList>
    </citation>
    <scope>NUCLEOTIDE SEQUENCE</scope>
    <source>
        <strain evidence="5">Oregano 108</strain>
    </source>
</reference>
<sequence length="74" mass="8095">MQQDSLAQKLGLAIRAARSAKGWSQERFADSISMHRAYYSSIERGEKNITIATLARLAAGLGVRPHELLLGAEL</sequence>
<dbReference type="EMBL" id="CP107241">
    <property type="protein sequence ID" value="WAH62348.1"/>
    <property type="molecule type" value="Genomic_DNA"/>
</dbReference>
<gene>
    <name evidence="5" type="ORF">OEG85_12420</name>
</gene>
<dbReference type="InterPro" id="IPR010982">
    <property type="entry name" value="Lambda_DNA-bd_dom_sf"/>
</dbReference>
<dbReference type="InterPro" id="IPR050807">
    <property type="entry name" value="TransReg_Diox_bact_type"/>
</dbReference>
<proteinExistence type="predicted"/>
<name>A0AA47ENE2_9XANT</name>
<dbReference type="PROSITE" id="PS50943">
    <property type="entry name" value="HTH_CROC1"/>
    <property type="match status" value="1"/>
</dbReference>
<dbReference type="SUPFAM" id="SSF47413">
    <property type="entry name" value="lambda repressor-like DNA-binding domains"/>
    <property type="match status" value="1"/>
</dbReference>
<dbReference type="Pfam" id="PF01381">
    <property type="entry name" value="HTH_3"/>
    <property type="match status" value="1"/>
</dbReference>
<dbReference type="Proteomes" id="UP001164737">
    <property type="component" value="Chromosome"/>
</dbReference>
<dbReference type="CDD" id="cd00093">
    <property type="entry name" value="HTH_XRE"/>
    <property type="match status" value="1"/>
</dbReference>
<dbReference type="GO" id="GO:0003700">
    <property type="term" value="F:DNA-binding transcription factor activity"/>
    <property type="evidence" value="ECO:0007669"/>
    <property type="project" value="TreeGrafter"/>
</dbReference>
<dbReference type="PANTHER" id="PTHR46797:SF23">
    <property type="entry name" value="HTH-TYPE TRANSCRIPTIONAL REGULATOR SUTR"/>
    <property type="match status" value="1"/>
</dbReference>
<evidence type="ECO:0000256" key="3">
    <source>
        <dbReference type="ARBA" id="ARBA00023163"/>
    </source>
</evidence>
<dbReference type="RefSeq" id="WP_268211560.1">
    <property type="nucleotide sequence ID" value="NZ_CP107241.1"/>
</dbReference>
<evidence type="ECO:0000313" key="5">
    <source>
        <dbReference type="EMBL" id="WAH62348.1"/>
    </source>
</evidence>
<keyword evidence="1" id="KW-0805">Transcription regulation</keyword>
<dbReference type="Gene3D" id="1.10.260.40">
    <property type="entry name" value="lambda repressor-like DNA-binding domains"/>
    <property type="match status" value="1"/>
</dbReference>
<protein>
    <submittedName>
        <fullName evidence="5">Helix-turn-helix transcriptional regulator</fullName>
    </submittedName>
</protein>